<organism evidence="2 3">
    <name type="scientific">Zoarces viviparus</name>
    <name type="common">Viviparous eelpout</name>
    <name type="synonym">Blennius viviparus</name>
    <dbReference type="NCBI Taxonomy" id="48416"/>
    <lineage>
        <taxon>Eukaryota</taxon>
        <taxon>Metazoa</taxon>
        <taxon>Chordata</taxon>
        <taxon>Craniata</taxon>
        <taxon>Vertebrata</taxon>
        <taxon>Euteleostomi</taxon>
        <taxon>Actinopterygii</taxon>
        <taxon>Neopterygii</taxon>
        <taxon>Teleostei</taxon>
        <taxon>Neoteleostei</taxon>
        <taxon>Acanthomorphata</taxon>
        <taxon>Eupercaria</taxon>
        <taxon>Perciformes</taxon>
        <taxon>Cottioidei</taxon>
        <taxon>Zoarcales</taxon>
        <taxon>Zoarcidae</taxon>
        <taxon>Zoarcinae</taxon>
        <taxon>Zoarces</taxon>
    </lineage>
</organism>
<evidence type="ECO:0000256" key="1">
    <source>
        <dbReference type="SAM" id="MobiDB-lite"/>
    </source>
</evidence>
<comment type="caution">
    <text evidence="2">The sequence shown here is derived from an EMBL/GenBank/DDBJ whole genome shotgun (WGS) entry which is preliminary data.</text>
</comment>
<feature type="region of interest" description="Disordered" evidence="1">
    <location>
        <begin position="1"/>
        <end position="20"/>
    </location>
</feature>
<evidence type="ECO:0000313" key="3">
    <source>
        <dbReference type="Proteomes" id="UP001488805"/>
    </source>
</evidence>
<evidence type="ECO:0000313" key="2">
    <source>
        <dbReference type="EMBL" id="KAK9535521.1"/>
    </source>
</evidence>
<name>A0AAW1FLH5_ZOAVI</name>
<gene>
    <name evidence="2" type="ORF">VZT92_007896</name>
</gene>
<proteinExistence type="predicted"/>
<accession>A0AAW1FLH5</accession>
<keyword evidence="3" id="KW-1185">Reference proteome</keyword>
<protein>
    <submittedName>
        <fullName evidence="2">Uncharacterized protein</fullName>
    </submittedName>
</protein>
<dbReference type="Proteomes" id="UP001488805">
    <property type="component" value="Unassembled WGS sequence"/>
</dbReference>
<reference evidence="2 3" key="1">
    <citation type="journal article" date="2024" name="Genome Biol. Evol.">
        <title>Chromosome-level genome assembly of the viviparous eelpout Zoarces viviparus.</title>
        <authorList>
            <person name="Fuhrmann N."/>
            <person name="Brasseur M.V."/>
            <person name="Bakowski C.E."/>
            <person name="Podsiadlowski L."/>
            <person name="Prost S."/>
            <person name="Krehenwinkel H."/>
            <person name="Mayer C."/>
        </authorList>
    </citation>
    <scope>NUCLEOTIDE SEQUENCE [LARGE SCALE GENOMIC DNA]</scope>
    <source>
        <strain evidence="2">NO-MEL_2022_Ind0_liver</strain>
    </source>
</reference>
<dbReference type="EMBL" id="JBCEZU010000056">
    <property type="protein sequence ID" value="KAK9535521.1"/>
    <property type="molecule type" value="Genomic_DNA"/>
</dbReference>
<sequence length="97" mass="10636">MVPGRNPAVGAQGSEMSETWGKVKQSLLNASRNHRPNCFWRGSIQARPRGETASSCTALSHPRTHGLHLQLHCKFSLPQSEAMRGSEESQAAPSCYF</sequence>
<dbReference type="AlphaFoldDB" id="A0AAW1FLH5"/>